<keyword evidence="10 12" id="KW-0472">Membrane</keyword>
<dbReference type="PANTHER" id="PTHR23085">
    <property type="entry name" value="GH28348P"/>
    <property type="match status" value="1"/>
</dbReference>
<comment type="caution">
    <text evidence="13">The sequence shown here is derived from an EMBL/GenBank/DDBJ whole genome shotgun (WGS) entry which is preliminary data.</text>
</comment>
<dbReference type="Gene3D" id="2.20.110.10">
    <property type="entry name" value="Histone H3 K4-specific methyltransferase SET7/9 N-terminal domain"/>
    <property type="match status" value="3"/>
</dbReference>
<keyword evidence="7" id="KW-0677">Repeat</keyword>
<evidence type="ECO:0000256" key="8">
    <source>
        <dbReference type="ARBA" id="ARBA00022824"/>
    </source>
</evidence>
<evidence type="ECO:0000256" key="12">
    <source>
        <dbReference type="SAM" id="Phobius"/>
    </source>
</evidence>
<evidence type="ECO:0000256" key="7">
    <source>
        <dbReference type="ARBA" id="ARBA00022737"/>
    </source>
</evidence>
<dbReference type="FunFam" id="2.20.110.10:FF:000001">
    <property type="entry name" value="Junctophilin"/>
    <property type="match status" value="1"/>
</dbReference>
<keyword evidence="6 12" id="KW-0812">Transmembrane</keyword>
<feature type="compositionally biased region" description="Basic and acidic residues" evidence="11">
    <location>
        <begin position="290"/>
        <end position="301"/>
    </location>
</feature>
<feature type="compositionally biased region" description="Basic and acidic residues" evidence="11">
    <location>
        <begin position="171"/>
        <end position="184"/>
    </location>
</feature>
<keyword evidence="9 12" id="KW-1133">Transmembrane helix</keyword>
<feature type="compositionally biased region" description="Low complexity" evidence="11">
    <location>
        <begin position="999"/>
        <end position="1027"/>
    </location>
</feature>
<evidence type="ECO:0008006" key="15">
    <source>
        <dbReference type="Google" id="ProtNLM"/>
    </source>
</evidence>
<evidence type="ECO:0000256" key="5">
    <source>
        <dbReference type="ARBA" id="ARBA00022475"/>
    </source>
</evidence>
<keyword evidence="8" id="KW-0256">Endoplasmic reticulum</keyword>
<gene>
    <name evidence="13" type="ORF">MSPICULIGERA_LOCUS12732</name>
</gene>
<comment type="similarity">
    <text evidence="4">Belongs to the junctophilin family.</text>
</comment>
<evidence type="ECO:0000313" key="14">
    <source>
        <dbReference type="Proteomes" id="UP001177023"/>
    </source>
</evidence>
<organism evidence="13 14">
    <name type="scientific">Mesorhabditis spiculigera</name>
    <dbReference type="NCBI Taxonomy" id="96644"/>
    <lineage>
        <taxon>Eukaryota</taxon>
        <taxon>Metazoa</taxon>
        <taxon>Ecdysozoa</taxon>
        <taxon>Nematoda</taxon>
        <taxon>Chromadorea</taxon>
        <taxon>Rhabditida</taxon>
        <taxon>Rhabditina</taxon>
        <taxon>Rhabditomorpha</taxon>
        <taxon>Rhabditoidea</taxon>
        <taxon>Rhabditidae</taxon>
        <taxon>Mesorhabditinae</taxon>
        <taxon>Mesorhabditis</taxon>
    </lineage>
</organism>
<dbReference type="Proteomes" id="UP001177023">
    <property type="component" value="Unassembled WGS sequence"/>
</dbReference>
<dbReference type="EMBL" id="CATQJA010002629">
    <property type="protein sequence ID" value="CAJ0574397.1"/>
    <property type="molecule type" value="Genomic_DNA"/>
</dbReference>
<evidence type="ECO:0000256" key="1">
    <source>
        <dbReference type="ARBA" id="ARBA00004163"/>
    </source>
</evidence>
<dbReference type="InterPro" id="IPR003409">
    <property type="entry name" value="MORN"/>
</dbReference>
<feature type="non-terminal residue" evidence="13">
    <location>
        <position position="1250"/>
    </location>
</feature>
<dbReference type="SMART" id="SM00698">
    <property type="entry name" value="MORN"/>
    <property type="match status" value="6"/>
</dbReference>
<dbReference type="FunFam" id="2.20.110.10:FF:000013">
    <property type="entry name" value="Putative Junctophilin-1"/>
    <property type="match status" value="1"/>
</dbReference>
<dbReference type="SUPFAM" id="SSF82185">
    <property type="entry name" value="Histone H3 K4-specific methyltransferase SET7/9 N-terminal domain"/>
    <property type="match status" value="2"/>
</dbReference>
<feature type="compositionally biased region" description="Low complexity" evidence="11">
    <location>
        <begin position="862"/>
        <end position="874"/>
    </location>
</feature>
<feature type="compositionally biased region" description="Basic and acidic residues" evidence="11">
    <location>
        <begin position="1138"/>
        <end position="1151"/>
    </location>
</feature>
<dbReference type="InterPro" id="IPR017191">
    <property type="entry name" value="Junctophilin"/>
</dbReference>
<feature type="region of interest" description="Disordered" evidence="11">
    <location>
        <begin position="987"/>
        <end position="1157"/>
    </location>
</feature>
<reference evidence="13" key="1">
    <citation type="submission" date="2023-06" db="EMBL/GenBank/DDBJ databases">
        <authorList>
            <person name="Delattre M."/>
        </authorList>
    </citation>
    <scope>NUCLEOTIDE SEQUENCE</scope>
    <source>
        <strain evidence="13">AF72</strain>
    </source>
</reference>
<evidence type="ECO:0000256" key="11">
    <source>
        <dbReference type="SAM" id="MobiDB-lite"/>
    </source>
</evidence>
<evidence type="ECO:0000313" key="13">
    <source>
        <dbReference type="EMBL" id="CAJ0574397.1"/>
    </source>
</evidence>
<feature type="compositionally biased region" description="Basic and acidic residues" evidence="11">
    <location>
        <begin position="268"/>
        <end position="282"/>
    </location>
</feature>
<evidence type="ECO:0000256" key="3">
    <source>
        <dbReference type="ARBA" id="ARBA00004236"/>
    </source>
</evidence>
<sequence length="1250" mass="140303">MNGGRFDFDDGGSYCGGWEEGKAHGHGVCTGPQGKGEYAGAWHYGFEVSGVYTWPSGNTYQGQWQNGKRHGLGIEARGRWVYRGEWTQGLKGRYGVRHSTTNQAKYQGTWSAGFHDGYGTEVYADQGSYQGQWLRGMRHGYGMRKSAPYTVAAKFRNKSQTNASLTSLRSGRGEEQENKERVDGRGGFVLKANSSAPARRRRSLSERSLAVKRTILSGLRIQKQHSTGDIHQRVTSMTGSLRSSGSTMSCTSEDSLHRGRGDFAAQELDVKPAERDASRLRPGDAPYIGYDDHVVPEEPKSRKDRAKHAFRTQKIRRDQKYRSMYHDEALVVEDVEKRSRSRPDLSLEAQIDYGGHRKCARHPKGPVSKQDPSEFLSRSRIVQGVVGEGSQWELKTAGYRLHDGDEEWSRTMPVNRMQVGEKLAHPEDPQFRTRTLPRSHRSREIDFGPVDAPEIQQGRKRSGAIIADDRQKIHKTSLMVVAAADLAVLAEPVEVLGAQKAADHHVVLRKSMTKPSVEKPEPLVEPLLSPETKRKVKRLSRDFEDGGEYFKVIPEIVGNIPISEERSNGNSEETLDPEPRVPELPEYCRWTGTPARRNWAERRDLCQSVLVEQVETVPNRRIVTECGPPRGVEGHKHACAACRKRAASRDRREPKRIHRCDRDEEIGKTGLVCLSIAEENIDENAIETYCGEWKNDARSGFGVCERTDGLKYHGEWSNNAKNGYGVTTFRDGTKEEGKYKNNVLVVSTRRRGMLFVRSSKIRERVEASVEAANRAASIAQQKADIAASRTSTAKERAEQATLMAQQAQEDSNVARIHAKQFDPSFKQPGTDIMRRQLLESSHAAQESFDAIEHPSRSYSRAQSQQPSFEQQPSFDMGEPSGHGMPYANHVGYAQQNHLPPGATTIHPDVHVNFADTPTIELIPPQTPIQGQMPHDLIYRHHNQQQLYYSPMPGQPMGAPPPQMNYQQQHVMQHQHPGMMAQHAMHPSTSMMQGGYGAYQQPMQPGQHPQQQQQQPQQHQQVQQPGMQAAALATSPNMPHAEDTPTQPHDPGESGPSESQPPSQKPSALGSLFASSQQGSSKSGSRFSLSDDHYDQYVMAGNPQQSKIRRNRPSLTRQTDHINENNPNFLNRRSTLASSRDRAAPSAETRDAETDENMGSLPNLAALEQTGLRLRREDAARLAHQRRQEVLREEEERVLLRANPLRYLVHPAFRAWLLRFKVPLLLAVANLSLLLLFYQVLTYEKKKSPKS</sequence>
<dbReference type="PANTHER" id="PTHR23085:SF16">
    <property type="entry name" value="GH28348P"/>
    <property type="match status" value="1"/>
</dbReference>
<feature type="compositionally biased region" description="Polar residues" evidence="11">
    <location>
        <begin position="1123"/>
        <end position="1137"/>
    </location>
</feature>
<dbReference type="GO" id="GO:0005886">
    <property type="term" value="C:plasma membrane"/>
    <property type="evidence" value="ECO:0007669"/>
    <property type="project" value="UniProtKB-SubCell"/>
</dbReference>
<feature type="compositionally biased region" description="Polar residues" evidence="11">
    <location>
        <begin position="233"/>
        <end position="253"/>
    </location>
</feature>
<dbReference type="AlphaFoldDB" id="A0AA36G6B1"/>
<feature type="region of interest" description="Disordered" evidence="11">
    <location>
        <begin position="223"/>
        <end position="310"/>
    </location>
</feature>
<feature type="region of interest" description="Disordered" evidence="11">
    <location>
        <begin position="841"/>
        <end position="903"/>
    </location>
</feature>
<keyword evidence="14" id="KW-1185">Reference proteome</keyword>
<dbReference type="GO" id="GO:0005789">
    <property type="term" value="C:endoplasmic reticulum membrane"/>
    <property type="evidence" value="ECO:0007669"/>
    <property type="project" value="UniProtKB-SubCell"/>
</dbReference>
<dbReference type="Pfam" id="PF02493">
    <property type="entry name" value="MORN"/>
    <property type="match status" value="8"/>
</dbReference>
<comment type="subcellular location">
    <subcellularLocation>
        <location evidence="3">Cell membrane</location>
    </subcellularLocation>
    <subcellularLocation>
        <location evidence="2">Endomembrane system</location>
        <topology evidence="2">Peripheral membrane protein</topology>
    </subcellularLocation>
    <subcellularLocation>
        <location evidence="1">Endoplasmic reticulum membrane</location>
        <topology evidence="1">Single-pass type IV membrane protein</topology>
    </subcellularLocation>
</comment>
<evidence type="ECO:0000256" key="9">
    <source>
        <dbReference type="ARBA" id="ARBA00022989"/>
    </source>
</evidence>
<evidence type="ECO:0000256" key="10">
    <source>
        <dbReference type="ARBA" id="ARBA00023136"/>
    </source>
</evidence>
<dbReference type="GO" id="GO:0030314">
    <property type="term" value="C:junctional membrane complex"/>
    <property type="evidence" value="ECO:0007669"/>
    <property type="project" value="InterPro"/>
</dbReference>
<feature type="compositionally biased region" description="Low complexity" evidence="11">
    <location>
        <begin position="1052"/>
        <end position="1087"/>
    </location>
</feature>
<name>A0AA36G6B1_9BILA</name>
<dbReference type="FunFam" id="2.20.110.10:FF:000025">
    <property type="entry name" value="MORN repeat, putative"/>
    <property type="match status" value="1"/>
</dbReference>
<evidence type="ECO:0000256" key="4">
    <source>
        <dbReference type="ARBA" id="ARBA00008599"/>
    </source>
</evidence>
<accession>A0AA36G6B1</accession>
<feature type="transmembrane region" description="Helical" evidence="12">
    <location>
        <begin position="1221"/>
        <end position="1240"/>
    </location>
</feature>
<evidence type="ECO:0000256" key="6">
    <source>
        <dbReference type="ARBA" id="ARBA00022692"/>
    </source>
</evidence>
<protein>
    <recommendedName>
        <fullName evidence="15">Junctophilin</fullName>
    </recommendedName>
</protein>
<feature type="compositionally biased region" description="Polar residues" evidence="11">
    <location>
        <begin position="158"/>
        <end position="169"/>
    </location>
</feature>
<proteinExistence type="inferred from homology"/>
<feature type="region of interest" description="Disordered" evidence="11">
    <location>
        <begin position="356"/>
        <end position="375"/>
    </location>
</feature>
<feature type="region of interest" description="Disordered" evidence="11">
    <location>
        <begin position="158"/>
        <end position="206"/>
    </location>
</feature>
<evidence type="ECO:0000256" key="2">
    <source>
        <dbReference type="ARBA" id="ARBA00004184"/>
    </source>
</evidence>
<keyword evidence="5" id="KW-1003">Cell membrane</keyword>